<evidence type="ECO:0000256" key="5">
    <source>
        <dbReference type="ARBA" id="ARBA00015486"/>
    </source>
</evidence>
<keyword evidence="7 11" id="KW-0328">Glycosyltransferase</keyword>
<dbReference type="SUPFAM" id="SSF52733">
    <property type="entry name" value="Nicotinate mononucleotide:5,6-dimethylbenzimidazole phosphoribosyltransferase (CobT)"/>
    <property type="match status" value="1"/>
</dbReference>
<comment type="pathway">
    <text evidence="2 11">Nucleoside biosynthesis; alpha-ribazole biosynthesis; alpha-ribazole from 5,6-dimethylbenzimidazole: step 1/2.</text>
</comment>
<dbReference type="Gene3D" id="1.10.1610.10">
    <property type="match status" value="1"/>
</dbReference>
<evidence type="ECO:0000313" key="13">
    <source>
        <dbReference type="Proteomes" id="UP000093482"/>
    </source>
</evidence>
<evidence type="ECO:0000256" key="7">
    <source>
        <dbReference type="ARBA" id="ARBA00022676"/>
    </source>
</evidence>
<proteinExistence type="inferred from homology"/>
<comment type="catalytic activity">
    <reaction evidence="10 11">
        <text>5,6-dimethylbenzimidazole + nicotinate beta-D-ribonucleotide = alpha-ribazole 5'-phosphate + nicotinate + H(+)</text>
        <dbReference type="Rhea" id="RHEA:11196"/>
        <dbReference type="ChEBI" id="CHEBI:15378"/>
        <dbReference type="ChEBI" id="CHEBI:15890"/>
        <dbReference type="ChEBI" id="CHEBI:32544"/>
        <dbReference type="ChEBI" id="CHEBI:57502"/>
        <dbReference type="ChEBI" id="CHEBI:57918"/>
        <dbReference type="EC" id="2.4.2.21"/>
    </reaction>
</comment>
<evidence type="ECO:0000256" key="11">
    <source>
        <dbReference type="HAMAP-Rule" id="MF_00230"/>
    </source>
</evidence>
<dbReference type="Gene3D" id="3.40.50.10210">
    <property type="match status" value="1"/>
</dbReference>
<dbReference type="InterPro" id="IPR003200">
    <property type="entry name" value="Nict_dMeBzImd_PRibTrfase"/>
</dbReference>
<evidence type="ECO:0000256" key="8">
    <source>
        <dbReference type="ARBA" id="ARBA00022679"/>
    </source>
</evidence>
<dbReference type="PANTHER" id="PTHR43463">
    <property type="entry name" value="NICOTINATE-NUCLEOTIDE--DIMETHYLBENZIMIDAZOLE PHOSPHORIBOSYLTRANSFERASE"/>
    <property type="match status" value="1"/>
</dbReference>
<comment type="function">
    <text evidence="1 11">Catalyzes the synthesis of alpha-ribazole-5'-phosphate from nicotinate mononucleotide (NAMN) and 5,6-dimethylbenzimidazole (DMB).</text>
</comment>
<evidence type="ECO:0000256" key="2">
    <source>
        <dbReference type="ARBA" id="ARBA00005049"/>
    </source>
</evidence>
<dbReference type="HAMAP" id="MF_00230">
    <property type="entry name" value="CobT"/>
    <property type="match status" value="1"/>
</dbReference>
<evidence type="ECO:0000256" key="4">
    <source>
        <dbReference type="ARBA" id="ARBA00011991"/>
    </source>
</evidence>
<protein>
    <recommendedName>
        <fullName evidence="5 11">Nicotinate-nucleotide--dimethylbenzimidazole phosphoribosyltransferase</fullName>
        <shortName evidence="11">NN:DBI PRT</shortName>
        <ecNumber evidence="4 11">2.4.2.21</ecNumber>
    </recommendedName>
    <alternativeName>
        <fullName evidence="9 11">N(1)-alpha-phosphoribosyltransferase</fullName>
    </alternativeName>
</protein>
<dbReference type="PANTHER" id="PTHR43463:SF1">
    <property type="entry name" value="NICOTINATE-NUCLEOTIDE--DIMETHYLBENZIMIDAZOLE PHOSPHORIBOSYLTRANSFERASE"/>
    <property type="match status" value="1"/>
</dbReference>
<evidence type="ECO:0000256" key="10">
    <source>
        <dbReference type="ARBA" id="ARBA00047340"/>
    </source>
</evidence>
<name>A0A1C0YBE6_9BACL</name>
<dbReference type="GO" id="GO:0009236">
    <property type="term" value="P:cobalamin biosynthetic process"/>
    <property type="evidence" value="ECO:0007669"/>
    <property type="project" value="UniProtKB-UniRule"/>
</dbReference>
<accession>A0A1C0YBE6</accession>
<comment type="similarity">
    <text evidence="3 11">Belongs to the CobT family.</text>
</comment>
<dbReference type="InterPro" id="IPR036087">
    <property type="entry name" value="Nict_dMeBzImd_PRibTrfase_sf"/>
</dbReference>
<sequence length="343" mass="35877">MTYIITPLHHNVMNEAALYIDTLTKPKGSLGRLEELAIQLAGITGTLKPDLSPATLVFAADHGITEENVSTATKEVTAQMVINMLNGGAAISVFSKCIAAPITVIDVGVDALLNDPRLVSKKVRPHGTANFTKERAMTLEEAKQAVEIGITSAKDAITKGARCLIIGEVGISNTTPSSAILASILNIDPATVVGRGTGITNTQLKRKINVCKEGLALHKPNNENGFDLLCAVGGLEIAAMAGAIIGGAQSNIPVLLDGFICTVAACIAELLAPNVNDYTILSHQSVEIGHKIAADHLRKQPLVELQLCLGEGTGSAIAYPILKAAHAMLTTMATFSTAAINYE</sequence>
<dbReference type="CDD" id="cd02439">
    <property type="entry name" value="DMB-PRT_CobT"/>
    <property type="match status" value="1"/>
</dbReference>
<keyword evidence="6 11" id="KW-0169">Cobalamin biosynthesis</keyword>
<dbReference type="NCBIfam" id="NF000996">
    <property type="entry name" value="PRK00105.1"/>
    <property type="match status" value="1"/>
</dbReference>
<keyword evidence="13" id="KW-1185">Reference proteome</keyword>
<dbReference type="Proteomes" id="UP000093482">
    <property type="component" value="Unassembled WGS sequence"/>
</dbReference>
<keyword evidence="8 11" id="KW-0808">Transferase</keyword>
<dbReference type="UniPathway" id="UPA00061">
    <property type="reaction ID" value="UER00516"/>
</dbReference>
<feature type="active site" description="Proton acceptor" evidence="11">
    <location>
        <position position="311"/>
    </location>
</feature>
<evidence type="ECO:0000256" key="6">
    <source>
        <dbReference type="ARBA" id="ARBA00022573"/>
    </source>
</evidence>
<organism evidence="12 13">
    <name type="scientific">Caryophanon latum</name>
    <dbReference type="NCBI Taxonomy" id="33977"/>
    <lineage>
        <taxon>Bacteria</taxon>
        <taxon>Bacillati</taxon>
        <taxon>Bacillota</taxon>
        <taxon>Bacilli</taxon>
        <taxon>Bacillales</taxon>
        <taxon>Caryophanaceae</taxon>
        <taxon>Caryophanon</taxon>
    </lineage>
</organism>
<dbReference type="Pfam" id="PF02277">
    <property type="entry name" value="DBI_PRT"/>
    <property type="match status" value="1"/>
</dbReference>
<evidence type="ECO:0000256" key="9">
    <source>
        <dbReference type="ARBA" id="ARBA00030686"/>
    </source>
</evidence>
<dbReference type="GO" id="GO:0008939">
    <property type="term" value="F:nicotinate-nucleotide-dimethylbenzimidazole phosphoribosyltransferase activity"/>
    <property type="evidence" value="ECO:0007669"/>
    <property type="project" value="UniProtKB-UniRule"/>
</dbReference>
<dbReference type="FunFam" id="3.40.50.10210:FF:000001">
    <property type="entry name" value="Nicotinate-nucleotide--dimethylbenzimidazole phosphoribosyltransferase"/>
    <property type="match status" value="1"/>
</dbReference>
<dbReference type="OrthoDB" id="9781491at2"/>
<reference evidence="12 13" key="1">
    <citation type="submission" date="2016-07" db="EMBL/GenBank/DDBJ databases">
        <title>Caryophanon latum genome sequencing.</title>
        <authorList>
            <person name="Verma A."/>
            <person name="Pal Y."/>
            <person name="Krishnamurthi S."/>
        </authorList>
    </citation>
    <scope>NUCLEOTIDE SEQUENCE [LARGE SCALE GENOMIC DNA]</scope>
    <source>
        <strain evidence="12 13">DSM 14151</strain>
    </source>
</reference>
<dbReference type="InterPro" id="IPR023195">
    <property type="entry name" value="Nict_dMeBzImd_PRibTrfase_N"/>
</dbReference>
<dbReference type="InterPro" id="IPR017846">
    <property type="entry name" value="Nict_dMeBzImd_PRibTrfase_bact"/>
</dbReference>
<evidence type="ECO:0000256" key="1">
    <source>
        <dbReference type="ARBA" id="ARBA00002197"/>
    </source>
</evidence>
<gene>
    <name evidence="11" type="primary">cobT</name>
    <name evidence="12" type="ORF">A6K76_15565</name>
</gene>
<comment type="caution">
    <text evidence="12">The sequence shown here is derived from an EMBL/GenBank/DDBJ whole genome shotgun (WGS) entry which is preliminary data.</text>
</comment>
<evidence type="ECO:0000256" key="3">
    <source>
        <dbReference type="ARBA" id="ARBA00007110"/>
    </source>
</evidence>
<dbReference type="EC" id="2.4.2.21" evidence="4 11"/>
<dbReference type="EMBL" id="MATO01000077">
    <property type="protein sequence ID" value="OCS84449.1"/>
    <property type="molecule type" value="Genomic_DNA"/>
</dbReference>
<dbReference type="AlphaFoldDB" id="A0A1C0YBE6"/>
<evidence type="ECO:0000313" key="12">
    <source>
        <dbReference type="EMBL" id="OCS84449.1"/>
    </source>
</evidence>
<dbReference type="RefSeq" id="WP_066466444.1">
    <property type="nucleotide sequence ID" value="NZ_MATO01000077.1"/>
</dbReference>
<dbReference type="NCBIfam" id="TIGR03160">
    <property type="entry name" value="cobT_DBIPRT"/>
    <property type="match status" value="1"/>
</dbReference>